<evidence type="ECO:0008006" key="5">
    <source>
        <dbReference type="Google" id="ProtNLM"/>
    </source>
</evidence>
<sequence length="403" mass="46119">MLRIGNGQNTRVFNEPWIPDGDSFTLLPRLCNLDDNANVSCLLDETRRWRADLIRQSFTEDEAKAIFSLPHRGRNQDDRWMWLLTPNGCFTVKSAYHALHSKNHPPPNVNAHGKVWKSIWKLNIPPSTKVFLWRTVKTTLPTCTTLAKRALDVDKKCFICNIEEESCMHTLVGCESLNKFWQLTNLMGMNLGQEELSFLDWLDDAFTKWSPKEAETFALAAHRVWFRRNQARIDGKVETLDHVWDGVLNMWQSMNTKALNNSSDHSSSDPVSDSQVRWQPPDWRNLKINVDASRRDGECRLGCVIRNYIGRCLVVLIKRVEGMAPIDHLEALAILEGMKLSQTMTCTSVIVESDARRVINLVKTGNTDATYLGLLRAANKSGFDGVLVFWDEWLVYFQHSLVA</sequence>
<name>A0A834X6D5_9FABA</name>
<dbReference type="AlphaFoldDB" id="A0A834X6D5"/>
<dbReference type="EMBL" id="JAAIUW010000003">
    <property type="protein sequence ID" value="KAF7838944.1"/>
    <property type="molecule type" value="Genomic_DNA"/>
</dbReference>
<dbReference type="InterPro" id="IPR052929">
    <property type="entry name" value="RNase_H-like_EbsB-rel"/>
</dbReference>
<evidence type="ECO:0000313" key="4">
    <source>
        <dbReference type="Proteomes" id="UP000634136"/>
    </source>
</evidence>
<accession>A0A834X6D5</accession>
<feature type="domain" description="RNase H type-1" evidence="1">
    <location>
        <begin position="289"/>
        <end position="368"/>
    </location>
</feature>
<comment type="caution">
    <text evidence="3">The sequence shown here is derived from an EMBL/GenBank/DDBJ whole genome shotgun (WGS) entry which is preliminary data.</text>
</comment>
<dbReference type="Pfam" id="PF13456">
    <property type="entry name" value="RVT_3"/>
    <property type="match status" value="1"/>
</dbReference>
<dbReference type="InterPro" id="IPR002156">
    <property type="entry name" value="RNaseH_domain"/>
</dbReference>
<dbReference type="GO" id="GO:0003676">
    <property type="term" value="F:nucleic acid binding"/>
    <property type="evidence" value="ECO:0007669"/>
    <property type="project" value="InterPro"/>
</dbReference>
<dbReference type="PANTHER" id="PTHR47074">
    <property type="entry name" value="BNAC02G40300D PROTEIN"/>
    <property type="match status" value="1"/>
</dbReference>
<dbReference type="InterPro" id="IPR026960">
    <property type="entry name" value="RVT-Znf"/>
</dbReference>
<dbReference type="Proteomes" id="UP000634136">
    <property type="component" value="Unassembled WGS sequence"/>
</dbReference>
<feature type="domain" description="Reverse transcriptase zinc-binding" evidence="2">
    <location>
        <begin position="90"/>
        <end position="181"/>
    </location>
</feature>
<dbReference type="PANTHER" id="PTHR47074:SF48">
    <property type="entry name" value="POLYNUCLEOTIDYL TRANSFERASE, RIBONUCLEASE H-LIKE SUPERFAMILY PROTEIN"/>
    <property type="match status" value="1"/>
</dbReference>
<evidence type="ECO:0000313" key="3">
    <source>
        <dbReference type="EMBL" id="KAF7838944.1"/>
    </source>
</evidence>
<organism evidence="3 4">
    <name type="scientific">Senna tora</name>
    <dbReference type="NCBI Taxonomy" id="362788"/>
    <lineage>
        <taxon>Eukaryota</taxon>
        <taxon>Viridiplantae</taxon>
        <taxon>Streptophyta</taxon>
        <taxon>Embryophyta</taxon>
        <taxon>Tracheophyta</taxon>
        <taxon>Spermatophyta</taxon>
        <taxon>Magnoliopsida</taxon>
        <taxon>eudicotyledons</taxon>
        <taxon>Gunneridae</taxon>
        <taxon>Pentapetalae</taxon>
        <taxon>rosids</taxon>
        <taxon>fabids</taxon>
        <taxon>Fabales</taxon>
        <taxon>Fabaceae</taxon>
        <taxon>Caesalpinioideae</taxon>
        <taxon>Cassia clade</taxon>
        <taxon>Senna</taxon>
    </lineage>
</organism>
<dbReference type="Pfam" id="PF13966">
    <property type="entry name" value="zf-RVT"/>
    <property type="match status" value="1"/>
</dbReference>
<evidence type="ECO:0000259" key="2">
    <source>
        <dbReference type="Pfam" id="PF13966"/>
    </source>
</evidence>
<dbReference type="CDD" id="cd06222">
    <property type="entry name" value="RNase_H_like"/>
    <property type="match status" value="1"/>
</dbReference>
<dbReference type="InterPro" id="IPR044730">
    <property type="entry name" value="RNase_H-like_dom_plant"/>
</dbReference>
<proteinExistence type="predicted"/>
<evidence type="ECO:0000259" key="1">
    <source>
        <dbReference type="Pfam" id="PF13456"/>
    </source>
</evidence>
<dbReference type="OrthoDB" id="1348681at2759"/>
<reference evidence="3" key="1">
    <citation type="submission" date="2020-09" db="EMBL/GenBank/DDBJ databases">
        <title>Genome-Enabled Discovery of Anthraquinone Biosynthesis in Senna tora.</title>
        <authorList>
            <person name="Kang S.-H."/>
            <person name="Pandey R.P."/>
            <person name="Lee C.-M."/>
            <person name="Sim J.-S."/>
            <person name="Jeong J.-T."/>
            <person name="Choi B.-S."/>
            <person name="Jung M."/>
            <person name="Ginzburg D."/>
            <person name="Zhao K."/>
            <person name="Won S.Y."/>
            <person name="Oh T.-J."/>
            <person name="Yu Y."/>
            <person name="Kim N.-H."/>
            <person name="Lee O.R."/>
            <person name="Lee T.-H."/>
            <person name="Bashyal P."/>
            <person name="Kim T.-S."/>
            <person name="Lee W.-H."/>
            <person name="Kawkins C."/>
            <person name="Kim C.-K."/>
            <person name="Kim J.S."/>
            <person name="Ahn B.O."/>
            <person name="Rhee S.Y."/>
            <person name="Sohng J.K."/>
        </authorList>
    </citation>
    <scope>NUCLEOTIDE SEQUENCE</scope>
    <source>
        <tissue evidence="3">Leaf</tissue>
    </source>
</reference>
<gene>
    <name evidence="3" type="ORF">G2W53_007426</name>
</gene>
<keyword evidence="4" id="KW-1185">Reference proteome</keyword>
<protein>
    <recommendedName>
        <fullName evidence="5">Reverse transcriptase zinc-binding domain-containing protein</fullName>
    </recommendedName>
</protein>
<dbReference type="GO" id="GO:0004523">
    <property type="term" value="F:RNA-DNA hybrid ribonuclease activity"/>
    <property type="evidence" value="ECO:0007669"/>
    <property type="project" value="InterPro"/>
</dbReference>